<dbReference type="InterPro" id="IPR006555">
    <property type="entry name" value="ATP-dep_Helicase_C"/>
</dbReference>
<evidence type="ECO:0000256" key="4">
    <source>
        <dbReference type="ARBA" id="ARBA00022741"/>
    </source>
</evidence>
<dbReference type="GO" id="GO:0005524">
    <property type="term" value="F:ATP binding"/>
    <property type="evidence" value="ECO:0007669"/>
    <property type="project" value="UniProtKB-KW"/>
</dbReference>
<proteinExistence type="evidence at transcript level"/>
<evidence type="ECO:0000256" key="1">
    <source>
        <dbReference type="ARBA" id="ARBA00004123"/>
    </source>
</evidence>
<evidence type="ECO:0000256" key="5">
    <source>
        <dbReference type="ARBA" id="ARBA00022763"/>
    </source>
</evidence>
<keyword evidence="13" id="KW-0238">DNA-binding</keyword>
<dbReference type="SUPFAM" id="SSF52540">
    <property type="entry name" value="P-loop containing nucleoside triphosphate hydrolases"/>
    <property type="match status" value="1"/>
</dbReference>
<keyword evidence="2" id="KW-0004">4Fe-4S</keyword>
<keyword evidence="15" id="KW-0413">Isomerase</keyword>
<keyword evidence="16" id="KW-0539">Nucleus</keyword>
<dbReference type="PROSITE" id="PS51193">
    <property type="entry name" value="HELICASE_ATP_BIND_2"/>
    <property type="match status" value="1"/>
</dbReference>
<sequence length="1057" mass="120042">MPLINICGVSIDFPFEPYACQIIYMEKVIESLKDGKNAILESPTGTGKTLCLLCAALAWQDHVKKVTTNSEDEILLHLNSNGNQYWNKLKKSQLNISKINVVPKIIYSSRTHSQLSQCINALKRTQYCDRKVGMIASREQLCINPKVMNLESNTAKIYGCKSRVKTRKCFFYNQFEKAKEILSSETKIADIEDLLTIGKKKSVCPYFLSREMFDSADITFMPYNYLLDSKIRRLYNINLKGNIVIFDEAHNIEQVCEDSASVQLTSINIASCIEELKVLGEFIYSIQSTDAIIDEADNESRSDEIPDLTQIIHLKQNLCILESEFHSIDLGNNANAGLTVEVNILFQLLNRCGFKHSNKLHFIDLLEKCSSFIGMSSEPTLTKHGIKGLEKVQEFMKTVFFDEIGEEFDSIDNLEKKLSACYRVFIQENEIATSNRNNKINWGSNKNQAVNGDKNRVLSFWCMTAGRTMKSLAGCEVRSIILTSGTLYPIETLKLDMDIKFEVELRNSHVINADQMMVSVCTKGADGEPLNSSYLTREKISYTNSLGNSILNLSKIIPRGLLVVFPSYGMMRKCIERWESCDIYNSMMQHKQLIVEPQDKTKFTLAMEQFYSKNSDPLSNKGSILLSVARGKISEGLDLSDHQGRGVIVVGLPYPSMMDPRIRLKMSFLDDRLKLFKFGIDGRCWYKQQAYRAVNQSIGRVIRHSRDFGAIYLFDERFATADSRFQLPLWLQSNIVISNHFGDAIRNTCNFFRNITIKYPPPGLGCCESISSVPIEIQNQESSTKPSRIKSRPNISAQYSSKVVSFATSLKDGSQDFAKILESYANTPPIKKPESSFTSTSLMDILKRAENHVTEIEILPVKRTFNETVCEVDDPEKNTRKVKKYKLVALKGQEKVKESNEYSFIIKRLFNEDVQGFISYKTVIEDFKKNTNVDTLFAGLYSLLCEKDQPGLVRDFYKFIQPEFQTRFAELCESVLGLDCMEGKENVEIDPVVSRSNLLDCAYCLASPALIPLGAPCKHVCCFECWKIIIEGENATRICPKCSQPIRRRNLTRLNIS</sequence>
<dbReference type="GO" id="GO:0090657">
    <property type="term" value="P:telomeric loop disassembly"/>
    <property type="evidence" value="ECO:0007669"/>
    <property type="project" value="TreeGrafter"/>
</dbReference>
<dbReference type="GO" id="GO:1904430">
    <property type="term" value="P:negative regulation of t-circle formation"/>
    <property type="evidence" value="ECO:0007669"/>
    <property type="project" value="TreeGrafter"/>
</dbReference>
<dbReference type="InterPro" id="IPR013083">
    <property type="entry name" value="Znf_RING/FYVE/PHD"/>
</dbReference>
<keyword evidence="14" id="KW-0234">DNA repair</keyword>
<dbReference type="SMART" id="SM00488">
    <property type="entry name" value="DEXDc2"/>
    <property type="match status" value="1"/>
</dbReference>
<name>H9CXU1_SCHMD</name>
<dbReference type="CDD" id="cd18788">
    <property type="entry name" value="SF2_C_XPD"/>
    <property type="match status" value="1"/>
</dbReference>
<dbReference type="GO" id="GO:0051539">
    <property type="term" value="F:4 iron, 4 sulfur cluster binding"/>
    <property type="evidence" value="ECO:0007669"/>
    <property type="project" value="UniProtKB-KW"/>
</dbReference>
<evidence type="ECO:0000256" key="13">
    <source>
        <dbReference type="ARBA" id="ARBA00023125"/>
    </source>
</evidence>
<dbReference type="FunFam" id="3.40.50.300:FF:000431">
    <property type="entry name" value="Regulator of telomere elongation helicase 1"/>
    <property type="match status" value="1"/>
</dbReference>
<feature type="domain" description="RING-type" evidence="20">
    <location>
        <begin position="1001"/>
        <end position="1043"/>
    </location>
</feature>
<organism evidence="22">
    <name type="scientific">Schmidtea mediterranea</name>
    <name type="common">Freshwater planarian flatworm</name>
    <dbReference type="NCBI Taxonomy" id="79327"/>
    <lineage>
        <taxon>Eukaryota</taxon>
        <taxon>Metazoa</taxon>
        <taxon>Spiralia</taxon>
        <taxon>Lophotrochozoa</taxon>
        <taxon>Platyhelminthes</taxon>
        <taxon>Rhabditophora</taxon>
        <taxon>Seriata</taxon>
        <taxon>Tricladida</taxon>
        <taxon>Continenticola</taxon>
        <taxon>Geoplanoidea</taxon>
        <taxon>Dugesiidae</taxon>
        <taxon>Schmidtea</taxon>
    </lineage>
</organism>
<keyword evidence="4" id="KW-0547">Nucleotide-binding</keyword>
<keyword evidence="11" id="KW-0408">Iron</keyword>
<keyword evidence="6 19" id="KW-0863">Zinc-finger</keyword>
<dbReference type="GO" id="GO:0070182">
    <property type="term" value="F:DNA polymerase binding"/>
    <property type="evidence" value="ECO:0007669"/>
    <property type="project" value="TreeGrafter"/>
</dbReference>
<keyword evidence="12" id="KW-0411">Iron-sulfur</keyword>
<feature type="domain" description="Helicase ATP-binding" evidence="21">
    <location>
        <begin position="7"/>
        <end position="298"/>
    </location>
</feature>
<evidence type="ECO:0000259" key="21">
    <source>
        <dbReference type="PROSITE" id="PS51193"/>
    </source>
</evidence>
<dbReference type="InterPro" id="IPR013020">
    <property type="entry name" value="Rad3/Chl1-like"/>
</dbReference>
<dbReference type="Pfam" id="PF23116">
    <property type="entry name" value="HHD_RTEL1"/>
    <property type="match status" value="1"/>
</dbReference>
<dbReference type="InterPro" id="IPR010614">
    <property type="entry name" value="RAD3-like_helicase_DEAD"/>
</dbReference>
<keyword evidence="7" id="KW-0378">Hydrolase</keyword>
<keyword evidence="9" id="KW-0862">Zinc</keyword>
<evidence type="ECO:0000256" key="2">
    <source>
        <dbReference type="ARBA" id="ARBA00022485"/>
    </source>
</evidence>
<dbReference type="InterPro" id="IPR006554">
    <property type="entry name" value="Helicase-like_DEXD_c2"/>
</dbReference>
<dbReference type="EMBL" id="JQ425144">
    <property type="protein sequence ID" value="AFD29612.1"/>
    <property type="molecule type" value="mRNA"/>
</dbReference>
<comment type="catalytic activity">
    <reaction evidence="17">
        <text>ATP + H2O = ADP + phosphate + H(+)</text>
        <dbReference type="Rhea" id="RHEA:13065"/>
        <dbReference type="ChEBI" id="CHEBI:15377"/>
        <dbReference type="ChEBI" id="CHEBI:15378"/>
        <dbReference type="ChEBI" id="CHEBI:30616"/>
        <dbReference type="ChEBI" id="CHEBI:43474"/>
        <dbReference type="ChEBI" id="CHEBI:456216"/>
    </reaction>
</comment>
<dbReference type="InterPro" id="IPR001841">
    <property type="entry name" value="Znf_RING"/>
</dbReference>
<dbReference type="PANTHER" id="PTHR11472">
    <property type="entry name" value="DNA REPAIR DEAD HELICASE RAD3/XP-D SUBFAMILY MEMBER"/>
    <property type="match status" value="1"/>
</dbReference>
<evidence type="ECO:0000256" key="3">
    <source>
        <dbReference type="ARBA" id="ARBA00022723"/>
    </source>
</evidence>
<dbReference type="SUPFAM" id="SSF57850">
    <property type="entry name" value="RING/U-box"/>
    <property type="match status" value="1"/>
</dbReference>
<evidence type="ECO:0000256" key="10">
    <source>
        <dbReference type="ARBA" id="ARBA00022840"/>
    </source>
</evidence>
<evidence type="ECO:0000256" key="17">
    <source>
        <dbReference type="ARBA" id="ARBA00049360"/>
    </source>
</evidence>
<evidence type="ECO:0000313" key="22">
    <source>
        <dbReference type="EMBL" id="AFD29612.1"/>
    </source>
</evidence>
<keyword evidence="10" id="KW-0067">ATP-binding</keyword>
<keyword evidence="8" id="KW-0347">Helicase</keyword>
<protein>
    <recommendedName>
        <fullName evidence="18">Regulator of telomere elongation helicase 1 homolog</fullName>
    </recommendedName>
</protein>
<dbReference type="PANTHER" id="PTHR11472:SF34">
    <property type="entry name" value="REGULATOR OF TELOMERE ELONGATION HELICASE 1"/>
    <property type="match status" value="1"/>
</dbReference>
<dbReference type="Gene3D" id="3.30.40.10">
    <property type="entry name" value="Zinc/RING finger domain, C3HC4 (zinc finger)"/>
    <property type="match status" value="1"/>
</dbReference>
<evidence type="ECO:0000256" key="12">
    <source>
        <dbReference type="ARBA" id="ARBA00023014"/>
    </source>
</evidence>
<dbReference type="GO" id="GO:0045910">
    <property type="term" value="P:negative regulation of DNA recombination"/>
    <property type="evidence" value="ECO:0007669"/>
    <property type="project" value="TreeGrafter"/>
</dbReference>
<dbReference type="Pfam" id="PF13307">
    <property type="entry name" value="Helicase_C_2"/>
    <property type="match status" value="1"/>
</dbReference>
<dbReference type="InterPro" id="IPR014013">
    <property type="entry name" value="Helic_SF1/SF2_ATP-bd_DinG/Rad3"/>
</dbReference>
<dbReference type="GO" id="GO:0006281">
    <property type="term" value="P:DNA repair"/>
    <property type="evidence" value="ECO:0007669"/>
    <property type="project" value="UniProtKB-KW"/>
</dbReference>
<dbReference type="PROSITE" id="PS50089">
    <property type="entry name" value="ZF_RING_2"/>
    <property type="match status" value="1"/>
</dbReference>
<dbReference type="OrthoDB" id="19182at2759"/>
<dbReference type="Gene3D" id="3.40.50.300">
    <property type="entry name" value="P-loop containing nucleotide triphosphate hydrolases"/>
    <property type="match status" value="2"/>
</dbReference>
<keyword evidence="3" id="KW-0479">Metal-binding</keyword>
<dbReference type="InterPro" id="IPR057498">
    <property type="entry name" value="Rtel1_ARCH"/>
</dbReference>
<dbReference type="Pfam" id="PF23109">
    <property type="entry name" value="ARCH_RTEL1"/>
    <property type="match status" value="1"/>
</dbReference>
<dbReference type="InterPro" id="IPR045028">
    <property type="entry name" value="DinG/Rad3-like"/>
</dbReference>
<dbReference type="NCBIfam" id="TIGR00604">
    <property type="entry name" value="rad3"/>
    <property type="match status" value="1"/>
</dbReference>
<evidence type="ECO:0000256" key="18">
    <source>
        <dbReference type="ARBA" id="ARBA00073810"/>
    </source>
</evidence>
<evidence type="ECO:0000256" key="9">
    <source>
        <dbReference type="ARBA" id="ARBA00022833"/>
    </source>
</evidence>
<evidence type="ECO:0000256" key="19">
    <source>
        <dbReference type="PROSITE-ProRule" id="PRU00175"/>
    </source>
</evidence>
<reference evidence="22" key="1">
    <citation type="journal article" date="2012" name="Cell Stem Cell">
        <title>Genetic Regulators of a Pluripotent Adult Stem Cell System in Planarians Identified by RNAi and Clonal Analysis.</title>
        <authorList>
            <person name="Wagner D.E."/>
            <person name="Ho J.J."/>
            <person name="Reddien P.W."/>
        </authorList>
    </citation>
    <scope>NUCLEOTIDE SEQUENCE</scope>
    <source>
        <strain evidence="22">CIW4</strain>
    </source>
</reference>
<evidence type="ECO:0000256" key="14">
    <source>
        <dbReference type="ARBA" id="ARBA00023204"/>
    </source>
</evidence>
<dbReference type="Pfam" id="PF06733">
    <property type="entry name" value="DEAD_2"/>
    <property type="match status" value="1"/>
</dbReference>
<dbReference type="GO" id="GO:0010569">
    <property type="term" value="P:regulation of double-strand break repair via homologous recombination"/>
    <property type="evidence" value="ECO:0007669"/>
    <property type="project" value="TreeGrafter"/>
</dbReference>
<dbReference type="GO" id="GO:0003678">
    <property type="term" value="F:DNA helicase activity"/>
    <property type="evidence" value="ECO:0007669"/>
    <property type="project" value="InterPro"/>
</dbReference>
<dbReference type="SMART" id="SM00491">
    <property type="entry name" value="HELICc2"/>
    <property type="match status" value="1"/>
</dbReference>
<dbReference type="InterPro" id="IPR027417">
    <property type="entry name" value="P-loop_NTPase"/>
</dbReference>
<dbReference type="AlphaFoldDB" id="H9CXU1"/>
<evidence type="ECO:0000256" key="8">
    <source>
        <dbReference type="ARBA" id="ARBA00022806"/>
    </source>
</evidence>
<dbReference type="GO" id="GO:0016818">
    <property type="term" value="F:hydrolase activity, acting on acid anhydrides, in phosphorus-containing anhydrides"/>
    <property type="evidence" value="ECO:0007669"/>
    <property type="project" value="InterPro"/>
</dbReference>
<comment type="subcellular location">
    <subcellularLocation>
        <location evidence="1">Nucleus</location>
    </subcellularLocation>
</comment>
<accession>H9CXU1</accession>
<dbReference type="GO" id="GO:0003677">
    <property type="term" value="F:DNA binding"/>
    <property type="evidence" value="ECO:0007669"/>
    <property type="project" value="UniProtKB-KW"/>
</dbReference>
<evidence type="ECO:0000256" key="6">
    <source>
        <dbReference type="ARBA" id="ARBA00022771"/>
    </source>
</evidence>
<dbReference type="GO" id="GO:0008270">
    <property type="term" value="F:zinc ion binding"/>
    <property type="evidence" value="ECO:0007669"/>
    <property type="project" value="UniProtKB-KW"/>
</dbReference>
<evidence type="ECO:0000256" key="7">
    <source>
        <dbReference type="ARBA" id="ARBA00022801"/>
    </source>
</evidence>
<evidence type="ECO:0000259" key="20">
    <source>
        <dbReference type="PROSITE" id="PS50089"/>
    </source>
</evidence>
<dbReference type="GO" id="GO:0005634">
    <property type="term" value="C:nucleus"/>
    <property type="evidence" value="ECO:0007669"/>
    <property type="project" value="UniProtKB-SubCell"/>
</dbReference>
<evidence type="ECO:0000256" key="11">
    <source>
        <dbReference type="ARBA" id="ARBA00023004"/>
    </source>
</evidence>
<keyword evidence="5" id="KW-0227">DNA damage</keyword>
<evidence type="ECO:0000256" key="16">
    <source>
        <dbReference type="ARBA" id="ARBA00023242"/>
    </source>
</evidence>
<evidence type="ECO:0000256" key="15">
    <source>
        <dbReference type="ARBA" id="ARBA00023235"/>
    </source>
</evidence>